<dbReference type="EMBL" id="UGED01000023">
    <property type="protein sequence ID" value="STM20557.1"/>
    <property type="molecule type" value="Genomic_DNA"/>
</dbReference>
<gene>
    <name evidence="1" type="ORF">NCTC9962_07275</name>
</gene>
<dbReference type="AlphaFoldDB" id="A0A377DHU3"/>
<evidence type="ECO:0000313" key="2">
    <source>
        <dbReference type="Proteomes" id="UP000254052"/>
    </source>
</evidence>
<accession>A0A377DHU3</accession>
<organism evidence="1 2">
    <name type="scientific">Escherichia coli</name>
    <dbReference type="NCBI Taxonomy" id="562"/>
    <lineage>
        <taxon>Bacteria</taxon>
        <taxon>Pseudomonadati</taxon>
        <taxon>Pseudomonadota</taxon>
        <taxon>Gammaproteobacteria</taxon>
        <taxon>Enterobacterales</taxon>
        <taxon>Enterobacteriaceae</taxon>
        <taxon>Escherichia</taxon>
    </lineage>
</organism>
<dbReference type="Proteomes" id="UP000254052">
    <property type="component" value="Unassembled WGS sequence"/>
</dbReference>
<protein>
    <submittedName>
        <fullName evidence="1">Uncharacterized protein</fullName>
    </submittedName>
</protein>
<sequence length="105" mass="11775">MPGIYVRETWFISLSYVSRGITIWSITTNSLRLAIPVRLSPLRRTKTYPSVEGRIPPQSPKNRLNDVEAIVNITCNDGLSHMHTIVFRRHGKVSGSLLTSGLITN</sequence>
<proteinExistence type="predicted"/>
<name>A0A377DHU3_ECOLX</name>
<evidence type="ECO:0000313" key="1">
    <source>
        <dbReference type="EMBL" id="STM20557.1"/>
    </source>
</evidence>
<reference evidence="1 2" key="1">
    <citation type="submission" date="2018-06" db="EMBL/GenBank/DDBJ databases">
        <authorList>
            <consortium name="Pathogen Informatics"/>
            <person name="Doyle S."/>
        </authorList>
    </citation>
    <scope>NUCLEOTIDE SEQUENCE [LARGE SCALE GENOMIC DNA]</scope>
    <source>
        <strain evidence="1 2">NCTC9962</strain>
    </source>
</reference>